<dbReference type="EMBL" id="MU003546">
    <property type="protein sequence ID" value="KAF2463765.1"/>
    <property type="molecule type" value="Genomic_DNA"/>
</dbReference>
<organism evidence="1 2">
    <name type="scientific">Lindgomyces ingoldianus</name>
    <dbReference type="NCBI Taxonomy" id="673940"/>
    <lineage>
        <taxon>Eukaryota</taxon>
        <taxon>Fungi</taxon>
        <taxon>Dikarya</taxon>
        <taxon>Ascomycota</taxon>
        <taxon>Pezizomycotina</taxon>
        <taxon>Dothideomycetes</taxon>
        <taxon>Pleosporomycetidae</taxon>
        <taxon>Pleosporales</taxon>
        <taxon>Lindgomycetaceae</taxon>
        <taxon>Lindgomyces</taxon>
    </lineage>
</organism>
<evidence type="ECO:0000313" key="2">
    <source>
        <dbReference type="Proteomes" id="UP000799755"/>
    </source>
</evidence>
<keyword evidence="2" id="KW-1185">Reference proteome</keyword>
<gene>
    <name evidence="1" type="ORF">BDR25DRAFT_307555</name>
</gene>
<proteinExistence type="predicted"/>
<name>A0ACB6QB88_9PLEO</name>
<reference evidence="1" key="1">
    <citation type="journal article" date="2020" name="Stud. Mycol.">
        <title>101 Dothideomycetes genomes: a test case for predicting lifestyles and emergence of pathogens.</title>
        <authorList>
            <person name="Haridas S."/>
            <person name="Albert R."/>
            <person name="Binder M."/>
            <person name="Bloem J."/>
            <person name="Labutti K."/>
            <person name="Salamov A."/>
            <person name="Andreopoulos B."/>
            <person name="Baker S."/>
            <person name="Barry K."/>
            <person name="Bills G."/>
            <person name="Bluhm B."/>
            <person name="Cannon C."/>
            <person name="Castanera R."/>
            <person name="Culley D."/>
            <person name="Daum C."/>
            <person name="Ezra D."/>
            <person name="Gonzalez J."/>
            <person name="Henrissat B."/>
            <person name="Kuo A."/>
            <person name="Liang C."/>
            <person name="Lipzen A."/>
            <person name="Lutzoni F."/>
            <person name="Magnuson J."/>
            <person name="Mondo S."/>
            <person name="Nolan M."/>
            <person name="Ohm R."/>
            <person name="Pangilinan J."/>
            <person name="Park H.-J."/>
            <person name="Ramirez L."/>
            <person name="Alfaro M."/>
            <person name="Sun H."/>
            <person name="Tritt A."/>
            <person name="Yoshinaga Y."/>
            <person name="Zwiers L.-H."/>
            <person name="Turgeon B."/>
            <person name="Goodwin S."/>
            <person name="Spatafora J."/>
            <person name="Crous P."/>
            <person name="Grigoriev I."/>
        </authorList>
    </citation>
    <scope>NUCLEOTIDE SEQUENCE</scope>
    <source>
        <strain evidence="1">ATCC 200398</strain>
    </source>
</reference>
<evidence type="ECO:0000313" key="1">
    <source>
        <dbReference type="EMBL" id="KAF2463765.1"/>
    </source>
</evidence>
<comment type="caution">
    <text evidence="1">The sequence shown here is derived from an EMBL/GenBank/DDBJ whole genome shotgun (WGS) entry which is preliminary data.</text>
</comment>
<sequence>MWWCFAATLTARWILIFLRAQASRAHCRTSYQRPARRPPPNPATTTTTVTDNTALYFLAVLMALIL</sequence>
<dbReference type="Proteomes" id="UP000799755">
    <property type="component" value="Unassembled WGS sequence"/>
</dbReference>
<accession>A0ACB6QB88</accession>
<protein>
    <submittedName>
        <fullName evidence="1">Uncharacterized protein</fullName>
    </submittedName>
</protein>